<dbReference type="PANTHER" id="PTHR11035:SF3">
    <property type="entry name" value="VERY-LONG-CHAIN (3R)-3-HYDROXYACYL-COA DEHYDRATASE"/>
    <property type="match status" value="1"/>
</dbReference>
<keyword evidence="11 14" id="KW-0275">Fatty acid biosynthesis</keyword>
<dbReference type="Pfam" id="PF04387">
    <property type="entry name" value="PTPLA"/>
    <property type="match status" value="1"/>
</dbReference>
<feature type="transmembrane region" description="Helical" evidence="14">
    <location>
        <begin position="121"/>
        <end position="140"/>
    </location>
</feature>
<keyword evidence="7 14" id="KW-0276">Fatty acid metabolism</keyword>
<evidence type="ECO:0000256" key="9">
    <source>
        <dbReference type="ARBA" id="ARBA00023098"/>
    </source>
</evidence>
<dbReference type="AlphaFoldDB" id="A0A8H5TB07"/>
<dbReference type="EC" id="4.2.1.134" evidence="4 14"/>
<dbReference type="GO" id="GO:0030497">
    <property type="term" value="P:fatty acid elongation"/>
    <property type="evidence" value="ECO:0007669"/>
    <property type="project" value="TreeGrafter"/>
</dbReference>
<dbReference type="InterPro" id="IPR007482">
    <property type="entry name" value="Tyr_Pase-like_PTPLA"/>
</dbReference>
<dbReference type="OrthoDB" id="46988at2759"/>
<dbReference type="GO" id="GO:0005789">
    <property type="term" value="C:endoplasmic reticulum membrane"/>
    <property type="evidence" value="ECO:0007669"/>
    <property type="project" value="UniProtKB-SubCell"/>
</dbReference>
<organism evidence="15 16">
    <name type="scientific">Fusarium heterosporum</name>
    <dbReference type="NCBI Taxonomy" id="42747"/>
    <lineage>
        <taxon>Eukaryota</taxon>
        <taxon>Fungi</taxon>
        <taxon>Dikarya</taxon>
        <taxon>Ascomycota</taxon>
        <taxon>Pezizomycotina</taxon>
        <taxon>Sordariomycetes</taxon>
        <taxon>Hypocreomycetidae</taxon>
        <taxon>Hypocreales</taxon>
        <taxon>Nectriaceae</taxon>
        <taxon>Fusarium</taxon>
        <taxon>Fusarium heterosporum species complex</taxon>
    </lineage>
</organism>
<evidence type="ECO:0000256" key="6">
    <source>
        <dbReference type="ARBA" id="ARBA00022692"/>
    </source>
</evidence>
<keyword evidence="12 14" id="KW-0456">Lyase</keyword>
<keyword evidence="6 14" id="KW-0812">Transmembrane</keyword>
<dbReference type="EMBL" id="JAAGWQ010000089">
    <property type="protein sequence ID" value="KAF5668904.1"/>
    <property type="molecule type" value="Genomic_DNA"/>
</dbReference>
<gene>
    <name evidence="15" type="ORF">FHETE_5171</name>
</gene>
<sequence length="223" mass="25581">MATDAKQPLKQKPKQASTLNKAYLIFYNFISAVQWSVVLGRTVLLFSLHGAEYVYPNVGQYTKWTQTLAGLEVLHSLLGVVRAPLFTTLMQVSSRFLLVWAIVDVFPFLALSPFYSSMLVAWSVTEIIRYSFFALSLSGFQPKFLTWLRYNTFFMLYPVGIFSECALIWLATEPAGHVNELYKWALYAILAIYVPGSYVLYSHMMSQRRKVMRNLKAQDQKAQ</sequence>
<keyword evidence="5 14" id="KW-0444">Lipid biosynthesis</keyword>
<name>A0A8H5TB07_FUSHE</name>
<dbReference type="UniPathway" id="UPA00094"/>
<feature type="transmembrane region" description="Helical" evidence="14">
    <location>
        <begin position="152"/>
        <end position="172"/>
    </location>
</feature>
<evidence type="ECO:0000256" key="3">
    <source>
        <dbReference type="ARBA" id="ARBA00007811"/>
    </source>
</evidence>
<protein>
    <recommendedName>
        <fullName evidence="4 14">Very-long-chain (3R)-3-hydroxyacyl-CoA dehydratase</fullName>
        <ecNumber evidence="4 14">4.2.1.134</ecNumber>
    </recommendedName>
</protein>
<evidence type="ECO:0000256" key="11">
    <source>
        <dbReference type="ARBA" id="ARBA00023160"/>
    </source>
</evidence>
<evidence type="ECO:0000256" key="2">
    <source>
        <dbReference type="ARBA" id="ARBA00005194"/>
    </source>
</evidence>
<dbReference type="GO" id="GO:0102158">
    <property type="term" value="F:very-long-chain (3R)-3-hydroxyacyl-CoA dehydratase activity"/>
    <property type="evidence" value="ECO:0007669"/>
    <property type="project" value="UniProtKB-EC"/>
</dbReference>
<comment type="similarity">
    <text evidence="3 14">Belongs to the very long-chain fatty acids dehydratase HACD family.</text>
</comment>
<dbReference type="GO" id="GO:0030148">
    <property type="term" value="P:sphingolipid biosynthetic process"/>
    <property type="evidence" value="ECO:0007669"/>
    <property type="project" value="TreeGrafter"/>
</dbReference>
<reference evidence="15 16" key="1">
    <citation type="submission" date="2020-05" db="EMBL/GenBank/DDBJ databases">
        <title>Identification and distribution of gene clusters putatively required for synthesis of sphingolipid metabolism inhibitors in phylogenetically diverse species of the filamentous fungus Fusarium.</title>
        <authorList>
            <person name="Kim H.-S."/>
            <person name="Busman M."/>
            <person name="Brown D.W."/>
            <person name="Divon H."/>
            <person name="Uhlig S."/>
            <person name="Proctor R.H."/>
        </authorList>
    </citation>
    <scope>NUCLEOTIDE SEQUENCE [LARGE SCALE GENOMIC DNA]</scope>
    <source>
        <strain evidence="15 16">NRRL 20693</strain>
    </source>
</reference>
<evidence type="ECO:0000256" key="10">
    <source>
        <dbReference type="ARBA" id="ARBA00023136"/>
    </source>
</evidence>
<keyword evidence="9 14" id="KW-0443">Lipid metabolism</keyword>
<evidence type="ECO:0000256" key="1">
    <source>
        <dbReference type="ARBA" id="ARBA00004141"/>
    </source>
</evidence>
<comment type="caution">
    <text evidence="15">The sequence shown here is derived from an EMBL/GenBank/DDBJ whole genome shotgun (WGS) entry which is preliminary data.</text>
</comment>
<evidence type="ECO:0000256" key="13">
    <source>
        <dbReference type="ARBA" id="ARBA00036671"/>
    </source>
</evidence>
<feature type="transmembrane region" description="Helical" evidence="14">
    <location>
        <begin position="21"/>
        <end position="44"/>
    </location>
</feature>
<comment type="function">
    <text evidence="14">Catalyzes the third of the four reactions of the long-chain fatty acids elongation cycle. This endoplasmic reticulum-bound enzymatic process, allows the addition of two carbons to the chain of long- and very long-chain fatty acids/VLCFAs per cycle. This enzyme catalyzes the dehydration of the 3-hydroxyacyl-CoA intermediate into trans-2,3-enoyl-CoA, within each cycle of fatty acid elongation. Thereby, it participates to the production of VLCFAs of different chain lengths that are involved in multiple biological processes as precursors of membrane lipids and lipid mediators.</text>
</comment>
<keyword evidence="16" id="KW-1185">Reference proteome</keyword>
<keyword evidence="10 14" id="KW-0472">Membrane</keyword>
<evidence type="ECO:0000313" key="15">
    <source>
        <dbReference type="EMBL" id="KAF5668904.1"/>
    </source>
</evidence>
<dbReference type="Proteomes" id="UP000567885">
    <property type="component" value="Unassembled WGS sequence"/>
</dbReference>
<evidence type="ECO:0000313" key="16">
    <source>
        <dbReference type="Proteomes" id="UP000567885"/>
    </source>
</evidence>
<feature type="transmembrane region" description="Helical" evidence="14">
    <location>
        <begin position="64"/>
        <end position="85"/>
    </location>
</feature>
<evidence type="ECO:0000256" key="14">
    <source>
        <dbReference type="RuleBase" id="RU363109"/>
    </source>
</evidence>
<comment type="catalytic activity">
    <reaction evidence="13 14">
        <text>a very-long-chain (3R)-3-hydroxyacyl-CoA = a very-long-chain (2E)-enoyl-CoA + H2O</text>
        <dbReference type="Rhea" id="RHEA:45812"/>
        <dbReference type="ChEBI" id="CHEBI:15377"/>
        <dbReference type="ChEBI" id="CHEBI:83728"/>
        <dbReference type="ChEBI" id="CHEBI:85440"/>
        <dbReference type="EC" id="4.2.1.134"/>
    </reaction>
</comment>
<comment type="pathway">
    <text evidence="2 14">Lipid metabolism; fatty acid biosynthesis.</text>
</comment>
<feature type="transmembrane region" description="Helical" evidence="14">
    <location>
        <begin position="184"/>
        <end position="201"/>
    </location>
</feature>
<dbReference type="GO" id="GO:0042761">
    <property type="term" value="P:very long-chain fatty acid biosynthetic process"/>
    <property type="evidence" value="ECO:0007669"/>
    <property type="project" value="TreeGrafter"/>
</dbReference>
<evidence type="ECO:0000256" key="12">
    <source>
        <dbReference type="ARBA" id="ARBA00023239"/>
    </source>
</evidence>
<evidence type="ECO:0000256" key="4">
    <source>
        <dbReference type="ARBA" id="ARBA00013122"/>
    </source>
</evidence>
<evidence type="ECO:0000256" key="5">
    <source>
        <dbReference type="ARBA" id="ARBA00022516"/>
    </source>
</evidence>
<evidence type="ECO:0000256" key="8">
    <source>
        <dbReference type="ARBA" id="ARBA00022989"/>
    </source>
</evidence>
<evidence type="ECO:0000256" key="7">
    <source>
        <dbReference type="ARBA" id="ARBA00022832"/>
    </source>
</evidence>
<accession>A0A8H5TB07</accession>
<keyword evidence="14" id="KW-0256">Endoplasmic reticulum</keyword>
<proteinExistence type="inferred from homology"/>
<comment type="subcellular location">
    <subcellularLocation>
        <location evidence="14">Endoplasmic reticulum membrane</location>
        <topology evidence="14">Multi-pass membrane protein</topology>
    </subcellularLocation>
    <subcellularLocation>
        <location evidence="1">Membrane</location>
        <topology evidence="1">Multi-pass membrane protein</topology>
    </subcellularLocation>
</comment>
<keyword evidence="8 14" id="KW-1133">Transmembrane helix</keyword>
<dbReference type="PANTHER" id="PTHR11035">
    <property type="entry name" value="VERY-LONG-CHAIN (3R)-3-HYDROXYACYL-COA DEHYDRATASE"/>
    <property type="match status" value="1"/>
</dbReference>
<feature type="transmembrane region" description="Helical" evidence="14">
    <location>
        <begin position="97"/>
        <end position="115"/>
    </location>
</feature>